<gene>
    <name evidence="1" type="ORF">B0T17DRAFT_176543</name>
</gene>
<evidence type="ECO:0000313" key="1">
    <source>
        <dbReference type="EMBL" id="KAK0629099.1"/>
    </source>
</evidence>
<proteinExistence type="predicted"/>
<organism evidence="1 2">
    <name type="scientific">Bombardia bombarda</name>
    <dbReference type="NCBI Taxonomy" id="252184"/>
    <lineage>
        <taxon>Eukaryota</taxon>
        <taxon>Fungi</taxon>
        <taxon>Dikarya</taxon>
        <taxon>Ascomycota</taxon>
        <taxon>Pezizomycotina</taxon>
        <taxon>Sordariomycetes</taxon>
        <taxon>Sordariomycetidae</taxon>
        <taxon>Sordariales</taxon>
        <taxon>Lasiosphaeriaceae</taxon>
        <taxon>Bombardia</taxon>
    </lineage>
</organism>
<keyword evidence="2" id="KW-1185">Reference proteome</keyword>
<dbReference type="AlphaFoldDB" id="A0AA39X866"/>
<sequence>MHWESLIGDGGTMILKHAKNGRPAVTRAIWSVRPSVAAAGRGGPTQHAYLHVAPDIKQAKNSYHRRRWTSCWCTLQR</sequence>
<dbReference type="EMBL" id="JAULSR010000002">
    <property type="protein sequence ID" value="KAK0629099.1"/>
    <property type="molecule type" value="Genomic_DNA"/>
</dbReference>
<dbReference type="Proteomes" id="UP001174934">
    <property type="component" value="Unassembled WGS sequence"/>
</dbReference>
<name>A0AA39X866_9PEZI</name>
<evidence type="ECO:0000313" key="2">
    <source>
        <dbReference type="Proteomes" id="UP001174934"/>
    </source>
</evidence>
<accession>A0AA39X866</accession>
<reference evidence="1" key="1">
    <citation type="submission" date="2023-06" db="EMBL/GenBank/DDBJ databases">
        <title>Genome-scale phylogeny and comparative genomics of the fungal order Sordariales.</title>
        <authorList>
            <consortium name="Lawrence Berkeley National Laboratory"/>
            <person name="Hensen N."/>
            <person name="Bonometti L."/>
            <person name="Westerberg I."/>
            <person name="Brannstrom I.O."/>
            <person name="Guillou S."/>
            <person name="Cros-Aarteil S."/>
            <person name="Calhoun S."/>
            <person name="Haridas S."/>
            <person name="Kuo A."/>
            <person name="Mondo S."/>
            <person name="Pangilinan J."/>
            <person name="Riley R."/>
            <person name="LaButti K."/>
            <person name="Andreopoulos B."/>
            <person name="Lipzen A."/>
            <person name="Chen C."/>
            <person name="Yanf M."/>
            <person name="Daum C."/>
            <person name="Ng V."/>
            <person name="Clum A."/>
            <person name="Steindorff A."/>
            <person name="Ohm R."/>
            <person name="Martin F."/>
            <person name="Silar P."/>
            <person name="Natvig D."/>
            <person name="Lalanne C."/>
            <person name="Gautier V."/>
            <person name="Ament-velasquez S.L."/>
            <person name="Kruys A."/>
            <person name="Hutchinson M.I."/>
            <person name="Powell A.J."/>
            <person name="Barry K."/>
            <person name="Miller A.N."/>
            <person name="Grigoriev I.V."/>
            <person name="Debuchy R."/>
            <person name="Gladieux P."/>
            <person name="Thoren M.H."/>
            <person name="Johannesson H."/>
        </authorList>
    </citation>
    <scope>NUCLEOTIDE SEQUENCE</scope>
    <source>
        <strain evidence="1">SMH3391-2</strain>
    </source>
</reference>
<protein>
    <submittedName>
        <fullName evidence="1">Uncharacterized protein</fullName>
    </submittedName>
</protein>
<comment type="caution">
    <text evidence="1">The sequence shown here is derived from an EMBL/GenBank/DDBJ whole genome shotgun (WGS) entry which is preliminary data.</text>
</comment>